<reference evidence="2" key="1">
    <citation type="submission" date="2019-09" db="EMBL/GenBank/DDBJ databases">
        <authorList>
            <person name="Teo W.F.A."/>
            <person name="Duangmal K."/>
        </authorList>
    </citation>
    <scope>NUCLEOTIDE SEQUENCE [LARGE SCALE GENOMIC DNA]</scope>
    <source>
        <strain evidence="2">K81G1</strain>
    </source>
</reference>
<evidence type="ECO:0000313" key="2">
    <source>
        <dbReference type="EMBL" id="KAA9164918.1"/>
    </source>
</evidence>
<feature type="transmembrane region" description="Helical" evidence="1">
    <location>
        <begin position="87"/>
        <end position="105"/>
    </location>
</feature>
<feature type="transmembrane region" description="Helical" evidence="1">
    <location>
        <begin position="117"/>
        <end position="136"/>
    </location>
</feature>
<evidence type="ECO:0000256" key="1">
    <source>
        <dbReference type="SAM" id="Phobius"/>
    </source>
</evidence>
<keyword evidence="3" id="KW-1185">Reference proteome</keyword>
<protein>
    <submittedName>
        <fullName evidence="2">DUF998 domain-containing protein</fullName>
    </submittedName>
</protein>
<keyword evidence="1" id="KW-0812">Transmembrane</keyword>
<dbReference type="AlphaFoldDB" id="A0A5N0VGY7"/>
<organism evidence="2 3">
    <name type="scientific">Amycolatopsis acidicola</name>
    <dbReference type="NCBI Taxonomy" id="2596893"/>
    <lineage>
        <taxon>Bacteria</taxon>
        <taxon>Bacillati</taxon>
        <taxon>Actinomycetota</taxon>
        <taxon>Actinomycetes</taxon>
        <taxon>Pseudonocardiales</taxon>
        <taxon>Pseudonocardiaceae</taxon>
        <taxon>Amycolatopsis</taxon>
    </lineage>
</organism>
<dbReference type="Pfam" id="PF06197">
    <property type="entry name" value="DUF998"/>
    <property type="match status" value="1"/>
</dbReference>
<feature type="transmembrane region" description="Helical" evidence="1">
    <location>
        <begin position="180"/>
        <end position="201"/>
    </location>
</feature>
<sequence>MGTTTEPGERARPWLITAAAALAWACFTCLILHLVSGRNPVTDTLSSYAYGDNGGMLGASMLALAVGSLALLGALCVTGAVRGLTRLLLGTWSAGLATAALFPASYPDHPHPLSGEIHLYSCLAAFLSLPAVGFTLLDRFSGVARTWLGRLTGLSAAALGLFGVGYALPWLIPVGLVQRTALVADLVLLCGILVLVAQACIQQRATASLVDKAGIHADRPAGGGGIVLR</sequence>
<dbReference type="OrthoDB" id="3614409at2"/>
<dbReference type="Proteomes" id="UP000319769">
    <property type="component" value="Unassembled WGS sequence"/>
</dbReference>
<name>A0A5N0VGY7_9PSEU</name>
<keyword evidence="1" id="KW-1133">Transmembrane helix</keyword>
<evidence type="ECO:0000313" key="3">
    <source>
        <dbReference type="Proteomes" id="UP000319769"/>
    </source>
</evidence>
<comment type="caution">
    <text evidence="2">The sequence shown here is derived from an EMBL/GenBank/DDBJ whole genome shotgun (WGS) entry which is preliminary data.</text>
</comment>
<feature type="transmembrane region" description="Helical" evidence="1">
    <location>
        <begin position="148"/>
        <end position="168"/>
    </location>
</feature>
<feature type="transmembrane region" description="Helical" evidence="1">
    <location>
        <begin position="55"/>
        <end position="75"/>
    </location>
</feature>
<accession>A0A5N0VGY7</accession>
<feature type="transmembrane region" description="Helical" evidence="1">
    <location>
        <begin position="12"/>
        <end position="35"/>
    </location>
</feature>
<keyword evidence="1" id="KW-0472">Membrane</keyword>
<dbReference type="EMBL" id="VMNW02000006">
    <property type="protein sequence ID" value="KAA9164918.1"/>
    <property type="molecule type" value="Genomic_DNA"/>
</dbReference>
<gene>
    <name evidence="2" type="ORF">FPZ12_006585</name>
</gene>
<dbReference type="RefSeq" id="WP_144746543.1">
    <property type="nucleotide sequence ID" value="NZ_VMNW02000006.1"/>
</dbReference>
<proteinExistence type="predicted"/>
<dbReference type="InterPro" id="IPR009339">
    <property type="entry name" value="DUF998"/>
</dbReference>